<evidence type="ECO:0000256" key="2">
    <source>
        <dbReference type="ARBA" id="ARBA00023125"/>
    </source>
</evidence>
<dbReference type="Gene3D" id="1.10.10.10">
    <property type="entry name" value="Winged helix-like DNA-binding domain superfamily/Winged helix DNA-binding domain"/>
    <property type="match status" value="1"/>
</dbReference>
<dbReference type="GO" id="GO:0003677">
    <property type="term" value="F:DNA binding"/>
    <property type="evidence" value="ECO:0007669"/>
    <property type="project" value="UniProtKB-KW"/>
</dbReference>
<reference evidence="6 7" key="1">
    <citation type="submission" date="2015-11" db="EMBL/GenBank/DDBJ databases">
        <title>Identification of large and diverse effector repertoires of 38 Legionella species.</title>
        <authorList>
            <person name="Burstein D."/>
            <person name="Amaro F."/>
            <person name="Zusman T."/>
            <person name="Lifshitz Z."/>
            <person name="Cohen O."/>
            <person name="Gilbert J.A."/>
            <person name="Pupko T."/>
            <person name="Shuman H.A."/>
            <person name="Segal G."/>
        </authorList>
    </citation>
    <scope>NUCLEOTIDE SEQUENCE [LARGE SCALE GENOMIC DNA]</scope>
    <source>
        <strain evidence="6 7">1762-AUS-E</strain>
    </source>
</reference>
<evidence type="ECO:0000259" key="5">
    <source>
        <dbReference type="PROSITE" id="PS50043"/>
    </source>
</evidence>
<dbReference type="CDD" id="cd06170">
    <property type="entry name" value="LuxR_C_like"/>
    <property type="match status" value="1"/>
</dbReference>
<dbReference type="PANTHER" id="PTHR44688">
    <property type="entry name" value="DNA-BINDING TRANSCRIPTIONAL ACTIVATOR DEVR_DOSR"/>
    <property type="match status" value="1"/>
</dbReference>
<dbReference type="AlphaFoldDB" id="A0A0W0R185"/>
<dbReference type="InterPro" id="IPR016032">
    <property type="entry name" value="Sig_transdc_resp-reg_C-effctor"/>
</dbReference>
<feature type="compositionally biased region" description="Basic and acidic residues" evidence="4">
    <location>
        <begin position="114"/>
        <end position="124"/>
    </location>
</feature>
<organism evidence="6 7">
    <name type="scientific">Legionella adelaidensis</name>
    <dbReference type="NCBI Taxonomy" id="45056"/>
    <lineage>
        <taxon>Bacteria</taxon>
        <taxon>Pseudomonadati</taxon>
        <taxon>Pseudomonadota</taxon>
        <taxon>Gammaproteobacteria</taxon>
        <taxon>Legionellales</taxon>
        <taxon>Legionellaceae</taxon>
        <taxon>Legionella</taxon>
    </lineage>
</organism>
<dbReference type="PANTHER" id="PTHR44688:SF16">
    <property type="entry name" value="DNA-BINDING TRANSCRIPTIONAL ACTIVATOR DEVR_DOSR"/>
    <property type="match status" value="1"/>
</dbReference>
<sequence length="124" mass="14325">MNFNPHYQFSFILNDKALRDAVIKRGYEEDIQLTSRQLECLWLAMQGKSVKEIAKTLEISFFTVEKHFKNIREIFSCDSLTIAIYKAIQRGIIGKVSGIPSVDTKKSSSFARPQETREEYVQTN</sequence>
<dbReference type="SMART" id="SM00421">
    <property type="entry name" value="HTH_LUXR"/>
    <property type="match status" value="1"/>
</dbReference>
<proteinExistence type="predicted"/>
<protein>
    <submittedName>
        <fullName evidence="6">Lipolytic enzyme / transcription regulator protein</fullName>
    </submittedName>
</protein>
<evidence type="ECO:0000256" key="1">
    <source>
        <dbReference type="ARBA" id="ARBA00023015"/>
    </source>
</evidence>
<dbReference type="PROSITE" id="PS50043">
    <property type="entry name" value="HTH_LUXR_2"/>
    <property type="match status" value="1"/>
</dbReference>
<evidence type="ECO:0000313" key="6">
    <source>
        <dbReference type="EMBL" id="KTC64731.1"/>
    </source>
</evidence>
<dbReference type="SUPFAM" id="SSF46894">
    <property type="entry name" value="C-terminal effector domain of the bipartite response regulators"/>
    <property type="match status" value="1"/>
</dbReference>
<keyword evidence="3" id="KW-0804">Transcription</keyword>
<keyword evidence="7" id="KW-1185">Reference proteome</keyword>
<name>A0A0W0R185_9GAMM</name>
<dbReference type="Pfam" id="PF00196">
    <property type="entry name" value="GerE"/>
    <property type="match status" value="1"/>
</dbReference>
<dbReference type="InterPro" id="IPR036388">
    <property type="entry name" value="WH-like_DNA-bd_sf"/>
</dbReference>
<dbReference type="GO" id="GO:0006355">
    <property type="term" value="P:regulation of DNA-templated transcription"/>
    <property type="evidence" value="ECO:0007669"/>
    <property type="project" value="InterPro"/>
</dbReference>
<gene>
    <name evidence="6" type="ORF">Lade_2025</name>
</gene>
<evidence type="ECO:0000313" key="7">
    <source>
        <dbReference type="Proteomes" id="UP000054859"/>
    </source>
</evidence>
<accession>A0A0W0R185</accession>
<feature type="domain" description="HTH luxR-type" evidence="5">
    <location>
        <begin position="26"/>
        <end position="91"/>
    </location>
</feature>
<feature type="region of interest" description="Disordered" evidence="4">
    <location>
        <begin position="101"/>
        <end position="124"/>
    </location>
</feature>
<dbReference type="PRINTS" id="PR00038">
    <property type="entry name" value="HTHLUXR"/>
</dbReference>
<evidence type="ECO:0000256" key="4">
    <source>
        <dbReference type="SAM" id="MobiDB-lite"/>
    </source>
</evidence>
<evidence type="ECO:0000256" key="3">
    <source>
        <dbReference type="ARBA" id="ARBA00023163"/>
    </source>
</evidence>
<dbReference type="PATRIC" id="fig|45056.6.peg.2090"/>
<keyword evidence="1" id="KW-0805">Transcription regulation</keyword>
<dbReference type="EMBL" id="LNKA01000019">
    <property type="protein sequence ID" value="KTC64731.1"/>
    <property type="molecule type" value="Genomic_DNA"/>
</dbReference>
<dbReference type="Proteomes" id="UP000054859">
    <property type="component" value="Unassembled WGS sequence"/>
</dbReference>
<dbReference type="InterPro" id="IPR000792">
    <property type="entry name" value="Tscrpt_reg_LuxR_C"/>
</dbReference>
<keyword evidence="2" id="KW-0238">DNA-binding</keyword>
<comment type="caution">
    <text evidence="6">The sequence shown here is derived from an EMBL/GenBank/DDBJ whole genome shotgun (WGS) entry which is preliminary data.</text>
</comment>
<dbReference type="STRING" id="45056.Lade_2025"/>